<evidence type="ECO:0000256" key="2">
    <source>
        <dbReference type="ARBA" id="ARBA00022801"/>
    </source>
</evidence>
<organism evidence="7 8">
    <name type="scientific">Mycobacteroides abscessus</name>
    <dbReference type="NCBI Taxonomy" id="36809"/>
    <lineage>
        <taxon>Bacteria</taxon>
        <taxon>Bacillati</taxon>
        <taxon>Actinomycetota</taxon>
        <taxon>Actinomycetes</taxon>
        <taxon>Mycobacteriales</taxon>
        <taxon>Mycobacteriaceae</taxon>
        <taxon>Mycobacteroides</taxon>
    </lineage>
</organism>
<feature type="compositionally biased region" description="Gly residues" evidence="4">
    <location>
        <begin position="244"/>
        <end position="255"/>
    </location>
</feature>
<evidence type="ECO:0000259" key="5">
    <source>
        <dbReference type="Pfam" id="PF00150"/>
    </source>
</evidence>
<dbReference type="GO" id="GO:1901136">
    <property type="term" value="P:carbohydrate derivative catabolic process"/>
    <property type="evidence" value="ECO:0007669"/>
    <property type="project" value="UniProtKB-ARBA"/>
</dbReference>
<evidence type="ECO:0000259" key="6">
    <source>
        <dbReference type="Pfam" id="PF18564"/>
    </source>
</evidence>
<dbReference type="InterPro" id="IPR001547">
    <property type="entry name" value="Glyco_hydro_5"/>
</dbReference>
<evidence type="ECO:0000256" key="4">
    <source>
        <dbReference type="SAM" id="MobiDB-lite"/>
    </source>
</evidence>
<comment type="similarity">
    <text evidence="1">Belongs to the glycosyl hydrolase 5 (cellulase A) family.</text>
</comment>
<dbReference type="Gene3D" id="2.60.40.1180">
    <property type="entry name" value="Golgi alpha-mannosidase II"/>
    <property type="match status" value="1"/>
</dbReference>
<dbReference type="Proteomes" id="UP000284557">
    <property type="component" value="Unassembled WGS sequence"/>
</dbReference>
<evidence type="ECO:0000313" key="7">
    <source>
        <dbReference type="EMBL" id="RIT39805.1"/>
    </source>
</evidence>
<dbReference type="PANTHER" id="PTHR31308:SF3">
    <property type="entry name" value="ENDOGLYCOCERAMIDASE"/>
    <property type="match status" value="1"/>
</dbReference>
<dbReference type="InterPro" id="IPR013780">
    <property type="entry name" value="Glyco_hydro_b"/>
</dbReference>
<dbReference type="InterPro" id="IPR052066">
    <property type="entry name" value="Glycosphingolipid_Hydrolases"/>
</dbReference>
<dbReference type="Gene3D" id="3.20.20.80">
    <property type="entry name" value="Glycosidases"/>
    <property type="match status" value="1"/>
</dbReference>
<feature type="region of interest" description="Disordered" evidence="4">
    <location>
        <begin position="1"/>
        <end position="27"/>
    </location>
</feature>
<reference evidence="7 8" key="1">
    <citation type="submission" date="2018-08" db="EMBL/GenBank/DDBJ databases">
        <title>Linezolid Resistance in Mycobacterium abscessus: MIC Distribution and Comprehensive Investigation of Resistance Mechanisms.</title>
        <authorList>
            <person name="Ye M."/>
            <person name="Xu L."/>
            <person name="Zou Y."/>
            <person name="Li B."/>
            <person name="Guo Q."/>
            <person name="Zhang Y."/>
            <person name="Zhan M."/>
            <person name="Xu B."/>
            <person name="Yu F."/>
            <person name="Zhang Z."/>
            <person name="Chu H."/>
        </authorList>
    </citation>
    <scope>NUCLEOTIDE SEQUENCE [LARGE SCALE GENOMIC DNA]</scope>
    <source>
        <strain evidence="7 8">G143</strain>
    </source>
</reference>
<dbReference type="Pfam" id="PF18564">
    <property type="entry name" value="Glyco_hydro_5_C"/>
    <property type="match status" value="1"/>
</dbReference>
<dbReference type="AlphaFoldDB" id="A0ABD7HRI8"/>
<dbReference type="InterPro" id="IPR041036">
    <property type="entry name" value="GH5_C"/>
</dbReference>
<dbReference type="Pfam" id="PF21526">
    <property type="entry name" value="PGRS"/>
    <property type="match status" value="1"/>
</dbReference>
<feature type="region of interest" description="Disordered" evidence="4">
    <location>
        <begin position="198"/>
        <end position="230"/>
    </location>
</feature>
<dbReference type="EMBL" id="QXBN01000007">
    <property type="protein sequence ID" value="RIT39805.1"/>
    <property type="molecule type" value="Genomic_DNA"/>
</dbReference>
<sequence length="719" mass="71567">MASSINTVPKMPSAPASPTPTEPLGLSPQQFNQSIYAPLHALLEGWIHSPIGWLVDSLTNTVLGSYAIGDGTAGTAAHPNGTSGGWLFGDGGRGWNSTVAGVAGGNGGAAGAVGNGGTGGNGGQGADGGNGGAAGSLMGIGGAGGHGGAGTVGIKGGDGGAGGHGGDALGYEFGIAGNGGGGGDGALLADGADGGHGGDGGNGGVGGNGGNGGNVTGQHGSGGAGGNGGNGTLVGPLPALGGAGGTTVPGLGTHGTVGRPGAQAGIPSSPGGTAPLITTTGNWLTNSQGQVTVLRGLNVVDITPPLQTPSANGFGADDAAFLAANGFNVVRLGVDWSLLQPQPGVYDDAYLASIKQTVQTLSEHGIVSLLDMHENVGPDWATGGPLPPSTLPFPDSVFLDPAKNAALDKFWGNANDPNGVGLQNNYAQMMQHLSNYFNGDPAVLGIEIMNEPLPGNQYTPTLAGSPYFEAQQLTPFYNQVSAAIRSVNPDVPIFFEPAITASFQIPVQLGTVNDPNAVLSFHDYIYVDQNGVLLPDANVIANNALAYAKAHGIPAMMTEFGSSSNQSFIAAEMQPADQNTIGWTEWSYSDTTYGGVDGTPEWLVKDPSQPPTGTNVNTATLQTLARPYAQVISGTPSAFSFTNGTFQFSYSTQRADGTGTFATDSQTVIAVPAIQYPNGYQVNVTGGHVVSAPNAPQLIIASDGNANTVSVLVSPAAAT</sequence>
<feature type="domain" description="Glycoside hydrolase family 5 C-terminal" evidence="6">
    <location>
        <begin position="626"/>
        <end position="704"/>
    </location>
</feature>
<accession>A0ABD7HRI8</accession>
<protein>
    <submittedName>
        <fullName evidence="7">Endoglycoceramidase</fullName>
    </submittedName>
</protein>
<dbReference type="InterPro" id="IPR018087">
    <property type="entry name" value="Glyco_hydro_5_CS"/>
</dbReference>
<keyword evidence="3" id="KW-0326">Glycosidase</keyword>
<dbReference type="PANTHER" id="PTHR31308">
    <property type="match status" value="1"/>
</dbReference>
<dbReference type="SUPFAM" id="SSF51445">
    <property type="entry name" value="(Trans)glycosidases"/>
    <property type="match status" value="1"/>
</dbReference>
<comment type="caution">
    <text evidence="7">The sequence shown here is derived from an EMBL/GenBank/DDBJ whole genome shotgun (WGS) entry which is preliminary data.</text>
</comment>
<feature type="region of interest" description="Disordered" evidence="4">
    <location>
        <begin position="244"/>
        <end position="269"/>
    </location>
</feature>
<keyword evidence="2" id="KW-0378">Hydrolase</keyword>
<evidence type="ECO:0000313" key="8">
    <source>
        <dbReference type="Proteomes" id="UP000284557"/>
    </source>
</evidence>
<name>A0ABD7HRI8_9MYCO</name>
<gene>
    <name evidence="7" type="ORF">D2E76_11075</name>
</gene>
<evidence type="ECO:0000256" key="3">
    <source>
        <dbReference type="ARBA" id="ARBA00023295"/>
    </source>
</evidence>
<dbReference type="InterPro" id="IPR017853">
    <property type="entry name" value="GH"/>
</dbReference>
<feature type="domain" description="Glycoside hydrolase family 5" evidence="5">
    <location>
        <begin position="317"/>
        <end position="590"/>
    </location>
</feature>
<dbReference type="PROSITE" id="PS00659">
    <property type="entry name" value="GLYCOSYL_HYDROL_F5"/>
    <property type="match status" value="1"/>
</dbReference>
<proteinExistence type="inferred from homology"/>
<evidence type="ECO:0000256" key="1">
    <source>
        <dbReference type="ARBA" id="ARBA00005641"/>
    </source>
</evidence>
<dbReference type="GO" id="GO:0016042">
    <property type="term" value="P:lipid catabolic process"/>
    <property type="evidence" value="ECO:0007669"/>
    <property type="project" value="UniProtKB-ARBA"/>
</dbReference>
<dbReference type="GO" id="GO:0004553">
    <property type="term" value="F:hydrolase activity, hydrolyzing O-glycosyl compounds"/>
    <property type="evidence" value="ECO:0007669"/>
    <property type="project" value="UniProtKB-ARBA"/>
</dbReference>
<dbReference type="InterPro" id="IPR048996">
    <property type="entry name" value="PGRS_rpt"/>
</dbReference>
<dbReference type="Pfam" id="PF00150">
    <property type="entry name" value="Cellulase"/>
    <property type="match status" value="1"/>
</dbReference>